<comment type="caution">
    <text evidence="2">The sequence shown here is derived from an EMBL/GenBank/DDBJ whole genome shotgun (WGS) entry which is preliminary data.</text>
</comment>
<evidence type="ECO:0000313" key="3">
    <source>
        <dbReference type="Proteomes" id="UP000177602"/>
    </source>
</evidence>
<accession>A0A1F6UYJ2</accession>
<dbReference type="EMBL" id="MFTN01000027">
    <property type="protein sequence ID" value="OGI62481.1"/>
    <property type="molecule type" value="Genomic_DNA"/>
</dbReference>
<keyword evidence="1" id="KW-1133">Transmembrane helix</keyword>
<gene>
    <name evidence="2" type="ORF">A2818_01120</name>
</gene>
<proteinExistence type="predicted"/>
<keyword evidence="1" id="KW-0812">Transmembrane</keyword>
<dbReference type="AlphaFoldDB" id="A0A1F6UYJ2"/>
<protein>
    <recommendedName>
        <fullName evidence="4">DUF454 domain-containing protein</fullName>
    </recommendedName>
</protein>
<name>A0A1F6UYJ2_9BACT</name>
<reference evidence="2 3" key="1">
    <citation type="journal article" date="2016" name="Nat. Commun.">
        <title>Thousands of microbial genomes shed light on interconnected biogeochemical processes in an aquifer system.</title>
        <authorList>
            <person name="Anantharaman K."/>
            <person name="Brown C.T."/>
            <person name="Hug L.A."/>
            <person name="Sharon I."/>
            <person name="Castelle C.J."/>
            <person name="Probst A.J."/>
            <person name="Thomas B.C."/>
            <person name="Singh A."/>
            <person name="Wilkins M.J."/>
            <person name="Karaoz U."/>
            <person name="Brodie E.L."/>
            <person name="Williams K.H."/>
            <person name="Hubbard S.S."/>
            <person name="Banfield J.F."/>
        </authorList>
    </citation>
    <scope>NUCLEOTIDE SEQUENCE [LARGE SCALE GENOMIC DNA]</scope>
</reference>
<evidence type="ECO:0000256" key="1">
    <source>
        <dbReference type="SAM" id="Phobius"/>
    </source>
</evidence>
<evidence type="ECO:0000313" key="2">
    <source>
        <dbReference type="EMBL" id="OGI62481.1"/>
    </source>
</evidence>
<keyword evidence="1" id="KW-0472">Membrane</keyword>
<evidence type="ECO:0008006" key="4">
    <source>
        <dbReference type="Google" id="ProtNLM"/>
    </source>
</evidence>
<dbReference type="Proteomes" id="UP000177602">
    <property type="component" value="Unassembled WGS sequence"/>
</dbReference>
<feature type="transmembrane region" description="Helical" evidence="1">
    <location>
        <begin position="29"/>
        <end position="47"/>
    </location>
</feature>
<sequence length="82" mass="9296">MQKKIKRALILTLGVIFILLGLIGSVLPFVQGFILLAVGIILISFYSPKIRLWIEKHTEKYPHLSGAVKKLEKWIIDIIGEI</sequence>
<organism evidence="2 3">
    <name type="scientific">Candidatus Nomurabacteria bacterium RIFCSPHIGHO2_01_FULL_40_12</name>
    <dbReference type="NCBI Taxonomy" id="1801737"/>
    <lineage>
        <taxon>Bacteria</taxon>
        <taxon>Candidatus Nomuraibacteriota</taxon>
    </lineage>
</organism>
<feature type="transmembrane region" description="Helical" evidence="1">
    <location>
        <begin position="7"/>
        <end position="23"/>
    </location>
</feature>